<sequence>MAAKIEWIVQLLGILELGLVKLSFAFFFRRIFSISKSTLFTHFNTALIVLVIIWTTGYFLTFLFACKGHFAQWWEGIRTGRTICISDVVFSEGLAISDFIIDMFIIVMPMPMVWRLHMTRSRKLLVTSVFALGTLLGLIAACLPLLYGLARRSSIESVVRSVRSAISLRSMRSQNSQGSHNVRTPGTTSSYTATVLADKDKNGSTTSHTPIVPSGSEQLELHNIPSHEPDSAHLAIQHGKSWAVDGSDV</sequence>
<protein>
    <recommendedName>
        <fullName evidence="7">Rhodopsin domain-containing protein</fullName>
    </recommendedName>
</protein>
<evidence type="ECO:0000256" key="2">
    <source>
        <dbReference type="ARBA" id="ARBA00022692"/>
    </source>
</evidence>
<dbReference type="InterPro" id="IPR049326">
    <property type="entry name" value="Rhodopsin_dom_fungi"/>
</dbReference>
<gene>
    <name evidence="8" type="ORF">BOTCAL_0710g00010</name>
</gene>
<reference evidence="8 9" key="1">
    <citation type="submission" date="2017-11" db="EMBL/GenBank/DDBJ databases">
        <title>Comparative genomics of Botrytis spp.</title>
        <authorList>
            <person name="Valero-Jimenez C.A."/>
            <person name="Tapia P."/>
            <person name="Veloso J."/>
            <person name="Silva-Moreno E."/>
            <person name="Staats M."/>
            <person name="Valdes J.H."/>
            <person name="Van Kan J.A.L."/>
        </authorList>
    </citation>
    <scope>NUCLEOTIDE SEQUENCE [LARGE SCALE GENOMIC DNA]</scope>
    <source>
        <strain evidence="8 9">MUCL2830</strain>
    </source>
</reference>
<dbReference type="OrthoDB" id="5393606at2759"/>
<feature type="transmembrane region" description="Helical" evidence="6">
    <location>
        <begin position="124"/>
        <end position="147"/>
    </location>
</feature>
<keyword evidence="9" id="KW-1185">Reference proteome</keyword>
<evidence type="ECO:0000256" key="4">
    <source>
        <dbReference type="ARBA" id="ARBA00023136"/>
    </source>
</evidence>
<dbReference type="EMBL" id="PHWZ01000706">
    <property type="protein sequence ID" value="TEY32859.1"/>
    <property type="molecule type" value="Genomic_DNA"/>
</dbReference>
<feature type="domain" description="Rhodopsin" evidence="7">
    <location>
        <begin position="6"/>
        <end position="136"/>
    </location>
</feature>
<keyword evidence="4 6" id="KW-0472">Membrane</keyword>
<dbReference type="GO" id="GO:0016020">
    <property type="term" value="C:membrane"/>
    <property type="evidence" value="ECO:0007669"/>
    <property type="project" value="UniProtKB-SubCell"/>
</dbReference>
<evidence type="ECO:0000256" key="3">
    <source>
        <dbReference type="ARBA" id="ARBA00022989"/>
    </source>
</evidence>
<comment type="similarity">
    <text evidence="5">Belongs to the SAT4 family.</text>
</comment>
<feature type="transmembrane region" description="Helical" evidence="6">
    <location>
        <begin position="7"/>
        <end position="28"/>
    </location>
</feature>
<keyword evidence="3 6" id="KW-1133">Transmembrane helix</keyword>
<dbReference type="Proteomes" id="UP000297299">
    <property type="component" value="Unassembled WGS sequence"/>
</dbReference>
<comment type="subcellular location">
    <subcellularLocation>
        <location evidence="1">Membrane</location>
        <topology evidence="1">Multi-pass membrane protein</topology>
    </subcellularLocation>
</comment>
<name>A0A4Y8CHE2_9HELO</name>
<dbReference type="PANTHER" id="PTHR33048">
    <property type="entry name" value="PTH11-LIKE INTEGRAL MEMBRANE PROTEIN (AFU_ORTHOLOGUE AFUA_5G11245)"/>
    <property type="match status" value="1"/>
</dbReference>
<proteinExistence type="inferred from homology"/>
<evidence type="ECO:0000313" key="9">
    <source>
        <dbReference type="Proteomes" id="UP000297299"/>
    </source>
</evidence>
<dbReference type="AlphaFoldDB" id="A0A4Y8CHE2"/>
<feature type="transmembrane region" description="Helical" evidence="6">
    <location>
        <begin position="40"/>
        <end position="65"/>
    </location>
</feature>
<keyword evidence="2 6" id="KW-0812">Transmembrane</keyword>
<accession>A0A4Y8CHE2</accession>
<evidence type="ECO:0000256" key="1">
    <source>
        <dbReference type="ARBA" id="ARBA00004141"/>
    </source>
</evidence>
<evidence type="ECO:0000313" key="8">
    <source>
        <dbReference type="EMBL" id="TEY32859.1"/>
    </source>
</evidence>
<dbReference type="Pfam" id="PF20684">
    <property type="entry name" value="Fung_rhodopsin"/>
    <property type="match status" value="1"/>
</dbReference>
<feature type="transmembrane region" description="Helical" evidence="6">
    <location>
        <begin position="99"/>
        <end position="117"/>
    </location>
</feature>
<organism evidence="8 9">
    <name type="scientific">Botryotinia calthae</name>
    <dbReference type="NCBI Taxonomy" id="38488"/>
    <lineage>
        <taxon>Eukaryota</taxon>
        <taxon>Fungi</taxon>
        <taxon>Dikarya</taxon>
        <taxon>Ascomycota</taxon>
        <taxon>Pezizomycotina</taxon>
        <taxon>Leotiomycetes</taxon>
        <taxon>Helotiales</taxon>
        <taxon>Sclerotiniaceae</taxon>
        <taxon>Botryotinia</taxon>
    </lineage>
</organism>
<dbReference type="InterPro" id="IPR052337">
    <property type="entry name" value="SAT4-like"/>
</dbReference>
<comment type="caution">
    <text evidence="8">The sequence shown here is derived from an EMBL/GenBank/DDBJ whole genome shotgun (WGS) entry which is preliminary data.</text>
</comment>
<evidence type="ECO:0000256" key="5">
    <source>
        <dbReference type="ARBA" id="ARBA00038359"/>
    </source>
</evidence>
<dbReference type="PANTHER" id="PTHR33048:SF157">
    <property type="entry name" value="INTEGRAL MEMBRANE PROTEIN"/>
    <property type="match status" value="1"/>
</dbReference>
<dbReference type="STRING" id="38488.A0A4Y8CHE2"/>
<evidence type="ECO:0000256" key="6">
    <source>
        <dbReference type="SAM" id="Phobius"/>
    </source>
</evidence>
<evidence type="ECO:0000259" key="7">
    <source>
        <dbReference type="Pfam" id="PF20684"/>
    </source>
</evidence>